<evidence type="ECO:0000313" key="1">
    <source>
        <dbReference type="EMBL" id="MBE9396173.1"/>
    </source>
</evidence>
<accession>A0A8J7FFA7</accession>
<sequence>MSPSTVSGREEDKQALAFIVGRVLQQERPDIRQVSLPHALGAINNAGLARDYKQMFEDYQSTGIFSRQILGEIGDAVNARYVIQLNLASFNQGSRGRFSLLGYRLFQTKHADIRMFIQIWDTSTGSIAWEGVEELIVAEETSSEKVINFTTVVEASARNLIKLLPQSETDSSQLSQATPAQ</sequence>
<comment type="caution">
    <text evidence="1">The sequence shown here is derived from an EMBL/GenBank/DDBJ whole genome shotgun (WGS) entry which is preliminary data.</text>
</comment>
<dbReference type="EMBL" id="JADEYS010000002">
    <property type="protein sequence ID" value="MBE9396173.1"/>
    <property type="molecule type" value="Genomic_DNA"/>
</dbReference>
<organism evidence="1 2">
    <name type="scientific">Pontibacterium sinense</name>
    <dbReference type="NCBI Taxonomy" id="2781979"/>
    <lineage>
        <taxon>Bacteria</taxon>
        <taxon>Pseudomonadati</taxon>
        <taxon>Pseudomonadota</taxon>
        <taxon>Gammaproteobacteria</taxon>
        <taxon>Oceanospirillales</taxon>
        <taxon>Oceanospirillaceae</taxon>
        <taxon>Pontibacterium</taxon>
    </lineage>
</organism>
<evidence type="ECO:0000313" key="2">
    <source>
        <dbReference type="Proteomes" id="UP000640333"/>
    </source>
</evidence>
<dbReference type="AlphaFoldDB" id="A0A8J7FFA7"/>
<name>A0A8J7FFA7_9GAMM</name>
<gene>
    <name evidence="1" type="ORF">IOQ59_02735</name>
</gene>
<proteinExistence type="predicted"/>
<dbReference type="Proteomes" id="UP000640333">
    <property type="component" value="Unassembled WGS sequence"/>
</dbReference>
<protein>
    <submittedName>
        <fullName evidence="1">Uncharacterized protein</fullName>
    </submittedName>
</protein>
<keyword evidence="2" id="KW-1185">Reference proteome</keyword>
<reference evidence="1" key="1">
    <citation type="submission" date="2020-10" db="EMBL/GenBank/DDBJ databases">
        <title>Bacterium isolated from coastal waters sediment.</title>
        <authorList>
            <person name="Chen R.-J."/>
            <person name="Lu D.-C."/>
            <person name="Zhu K.-L."/>
            <person name="Du Z.-J."/>
        </authorList>
    </citation>
    <scope>NUCLEOTIDE SEQUENCE</scope>
    <source>
        <strain evidence="1">N1Y112</strain>
    </source>
</reference>
<dbReference type="RefSeq" id="WP_193951726.1">
    <property type="nucleotide sequence ID" value="NZ_JADEYS010000002.1"/>
</dbReference>